<keyword evidence="1" id="KW-0732">Signal</keyword>
<dbReference type="PROSITE" id="PS50835">
    <property type="entry name" value="IG_LIKE"/>
    <property type="match status" value="1"/>
</dbReference>
<feature type="domain" description="Ig-like" evidence="2">
    <location>
        <begin position="1732"/>
        <end position="1835"/>
    </location>
</feature>
<evidence type="ECO:0000313" key="3">
    <source>
        <dbReference type="EMBL" id="VDM31749.1"/>
    </source>
</evidence>
<evidence type="ECO:0000256" key="1">
    <source>
        <dbReference type="SAM" id="SignalP"/>
    </source>
</evidence>
<proteinExistence type="predicted"/>
<feature type="chain" id="PRO_5043136020" evidence="1">
    <location>
        <begin position="21"/>
        <end position="2247"/>
    </location>
</feature>
<dbReference type="OrthoDB" id="6269336at2759"/>
<dbReference type="WBParaSite" id="TTAC_0000739301-mRNA-1">
    <property type="protein sequence ID" value="TTAC_0000739301-mRNA-1"/>
    <property type="gene ID" value="TTAC_0000739301"/>
</dbReference>
<name>A0A158REJ1_HYDTA</name>
<sequence>MLFMVVAAVFFLTLLQPSRADANVQYYEAEERALIGRDWSAWFVPHVGVRVRSIKWEYRQNTIVDCQYKGPDSLPTTEYFFTCSSGCKYQDCGSENSFGLQVDGSIFSLYAFHVTKDMAGDYALTVKFYGSDKVFKKISTLSLATPPLLLESTLTCNVPQIAKALQNSLATILEGSKLAQVYANLERQVEGTEIKGSIEFNPGIPRGNAGVYLVRHPRHRSYPNFVPCASRCNLTVIKFSCLTSIEDVGLAIMVFNTLNSSHTTDQAEEHLKAWIMKRFASWLLNVFPTNSGSLPGEFGTDYRVTPLKIGWPAVVHIGQKIRIFCPMDVSLSPDGIECTRTKSLNSTIAEPLPVGFWIEAKSGQYFFNLRKNKAEMTDSGIYACTVKIRGVSLHVCTDRRLTVIPDSMNVQIFVYNRLVPSKAIKVGDVYNQYTKTLDPYLMTNQVSYIVCWTNTKADLNFSLTLTLTREVPKPRWNFPFKLVRTLNLREGVQRVQKFKFYRISGYGRAEYGGKLKATCSVTSETAKKNIPEWIKDENDLKENFELGNIASSARDIFIFHGVEGNLSFHSSVHQLEEHPVPLGTSIRCTGSKGFPPPIYQWTKVDSSRLLSPSSTNYFYLADDQNVFLDGPDTFPKSAFQGDRLEVPTDSRYRGMSFLFQCRAFNEIVGKKYHIDRLLFLTICLCEYRFVSLDLSLIYSPQMVAGHTLLDPQNPESRLDFYGQRYVHLLQQIILGLAHGSKYTQISMNPTSILDTVLKKASLYAGSKPLTHGLSRIQLAKGLISKSIRPQSIYHPNNASCPRKIPVNLTEGFLSVDRNVANTRENVLRVSRPHVVVLPRDRWDEGDVAGFMQLMKRKHVHVISAYFENPSSWAEGSPDRTVQLTSGDVFGKKCLDHSARDLATFIERIPLFDAICNLSRPADVYTESLAGFCFLSHPRDLMFDGESVIFFAVIRVSSFTKEHRQLRVCFTNQTAVANITNNFKNQRYFDSKCKSVLGDSESSRPESMCLSVSQSLKLESSHDGDVILAYERGVNTVLSQSSSVAIEIRLNRRGLNAPYLLVKELPQKANDSGEFECVIEMTIINYQIDLVYWSNSSSSYLVVVRTNSSQQGFRYRNIGHKVSALLIWPVFPAEAENSDIHCILSHPKLLSKRITALPPQSSNSVRISLTSKCPMRPTIRRVVSAPFTDDSDIPRLGARMSFFCEAVTGEQQSYPLQMAFADWSESFVVCSGTGEGKMNTTVPCRFTTWESGGCGTSSKTSLTTHQKAAFTKCSLSYAPKENVYTRVIEYTIPLITIKQFDAFVFCETLPSWEVDEENRLLSDPIDNLFPVKPTVKNIDIGYYEWICDIIAYPPPTMFDWRIKEAHPWNFRVGLNRMSFAKSPIKSIRASILAKSRPEFFPKKFIPKDEMSPYYFALSRQAPSFWQVGSWGVAKLECEVSNHEGDVALTEAHVSYAHGKSNGQWTVSGSLYPRLGVVNISEPWAIECPISESGNLEETLNLFLLGKAPLSVGTIELPLLHVTFQTQDERNKINYLVRQFKPIGWWSSAILTEFKVKIVEDSEGHKAVRIQIARASQTSDVGCYVCRIYLFGGYKDTDVQPELIVIPKQESPIFAHKLASNAWTLADGFSKPLILFEGDELKTRCLTWSIRHPSSSFSNVTPSILVFALQKTQPTHVSKKNSLISQVKLFGYYNYFLLEHSWNVNPYRDAMKYIGCYWRLQTSEERNLERKFGPLIVCRLSRRLKVFPEVTKPLERNAILNCYMDDSDFENSTIYWVYKLGPLPRPKEVNETEVFNQKVLSSELNLSALPGPGFYVYTCRAIYNCGGKNMTSKKDVQFMVSADKNSTLFTTVRISPQIVLIPEQINVVCPSFLAENSGLIAKSLQWFRLYRQVNTISPESDPSAHQLSYHNLVSGTVTTNHSNFIAYQHQEGRELVFTINIKPSSFNDFGYYGCAFGATKRVEDSNDLVLSQVSAQPVCLIRNPTDTKIRLSPLHTETCYHVGDFLSVQCEAVAYQVFCVEDDKPLGVGLLSTLATLNISTVDNATTKALHMASSIITGANPPKKLIYFSPVLLNISYIHNDAVLTCEITPKINSNLYNFSTDWVKLQSQLIRRAAAKICVSFPPTNVIINPPPPDQVSEKDVAFVLKSGDWVTCLASGNPAPLVTLDAYPLREGTISKVMRLGLSGIGLWRDPKRSQPNWPTTVMQNDTGSMMLVKKEVGDLGGLAYVGVCRASNEIRGSEKTAYKVN</sequence>
<evidence type="ECO:0000259" key="2">
    <source>
        <dbReference type="PROSITE" id="PS50835"/>
    </source>
</evidence>
<reference evidence="3 4" key="2">
    <citation type="submission" date="2018-11" db="EMBL/GenBank/DDBJ databases">
        <authorList>
            <consortium name="Pathogen Informatics"/>
        </authorList>
    </citation>
    <scope>NUCLEOTIDE SEQUENCE [LARGE SCALE GENOMIC DNA]</scope>
</reference>
<keyword evidence="4" id="KW-1185">Reference proteome</keyword>
<feature type="signal peptide" evidence="1">
    <location>
        <begin position="1"/>
        <end position="20"/>
    </location>
</feature>
<evidence type="ECO:0000313" key="4">
    <source>
        <dbReference type="Proteomes" id="UP000274429"/>
    </source>
</evidence>
<organism evidence="5">
    <name type="scientific">Hydatigena taeniaeformis</name>
    <name type="common">Feline tapeworm</name>
    <name type="synonym">Taenia taeniaeformis</name>
    <dbReference type="NCBI Taxonomy" id="6205"/>
    <lineage>
        <taxon>Eukaryota</taxon>
        <taxon>Metazoa</taxon>
        <taxon>Spiralia</taxon>
        <taxon>Lophotrochozoa</taxon>
        <taxon>Platyhelminthes</taxon>
        <taxon>Cestoda</taxon>
        <taxon>Eucestoda</taxon>
        <taxon>Cyclophyllidea</taxon>
        <taxon>Taeniidae</taxon>
        <taxon>Hydatigera</taxon>
    </lineage>
</organism>
<reference evidence="5" key="1">
    <citation type="submission" date="2016-04" db="UniProtKB">
        <authorList>
            <consortium name="WormBaseParasite"/>
        </authorList>
    </citation>
    <scope>IDENTIFICATION</scope>
</reference>
<evidence type="ECO:0000313" key="5">
    <source>
        <dbReference type="WBParaSite" id="TTAC_0000739301-mRNA-1"/>
    </source>
</evidence>
<dbReference type="Proteomes" id="UP000274429">
    <property type="component" value="Unassembled WGS sequence"/>
</dbReference>
<dbReference type="InterPro" id="IPR007110">
    <property type="entry name" value="Ig-like_dom"/>
</dbReference>
<dbReference type="EMBL" id="UYWX01020367">
    <property type="protein sequence ID" value="VDM31749.1"/>
    <property type="molecule type" value="Genomic_DNA"/>
</dbReference>
<accession>A0A158REJ1</accession>
<gene>
    <name evidence="3" type="ORF">TTAC_LOCUS7378</name>
</gene>
<protein>
    <submittedName>
        <fullName evidence="5">Ig-like domain-containing protein</fullName>
    </submittedName>
</protein>